<reference evidence="1 2" key="1">
    <citation type="journal article" date="2015" name="Stand. Genomic Sci.">
        <title>Genomic Encyclopedia of Bacterial and Archaeal Type Strains, Phase III: the genomes of soil and plant-associated and newly described type strains.</title>
        <authorList>
            <person name="Whitman W.B."/>
            <person name="Woyke T."/>
            <person name="Klenk H.P."/>
            <person name="Zhou Y."/>
            <person name="Lilburn T.G."/>
            <person name="Beck B.J."/>
            <person name="De Vos P."/>
            <person name="Vandamme P."/>
            <person name="Eisen J.A."/>
            <person name="Garrity G."/>
            <person name="Hugenholtz P."/>
            <person name="Kyrpides N.C."/>
        </authorList>
    </citation>
    <scope>NUCLEOTIDE SEQUENCE [LARGE SCALE GENOMIC DNA]</scope>
    <source>
        <strain evidence="1 2">CGMCC 1.5364</strain>
    </source>
</reference>
<dbReference type="InterPro" id="IPR038666">
    <property type="entry name" value="SSP1_head-tail_sf"/>
</dbReference>
<dbReference type="NCBIfam" id="TIGR01563">
    <property type="entry name" value="gp16_SPP1"/>
    <property type="match status" value="1"/>
</dbReference>
<keyword evidence="2" id="KW-1185">Reference proteome</keyword>
<protein>
    <submittedName>
        <fullName evidence="1">SPP1 family predicted phage head-tail adaptor</fullName>
    </submittedName>
</protein>
<name>A0A562P1L3_9RHOB</name>
<dbReference type="OrthoDB" id="7998779at2"/>
<dbReference type="AlphaFoldDB" id="A0A562P1L3"/>
<gene>
    <name evidence="1" type="ORF">IQ24_00369</name>
</gene>
<sequence>MSGAGDLDRRVTLERRTLVDDGYQEVETWAPVAVLWSSYTAVSDGERWAAGSVQADITARFKIRFRADVTTKDRVRYEGKVFNIVAVKEIGRRVFTEITGGLVNE</sequence>
<dbReference type="Gene3D" id="2.40.10.270">
    <property type="entry name" value="Bacteriophage SPP1 head-tail adaptor protein"/>
    <property type="match status" value="1"/>
</dbReference>
<dbReference type="InterPro" id="IPR008767">
    <property type="entry name" value="Phage_SPP1_head-tail_adaptor"/>
</dbReference>
<dbReference type="RefSeq" id="WP_145395999.1">
    <property type="nucleotide sequence ID" value="NZ_VLKU01000001.1"/>
</dbReference>
<evidence type="ECO:0000313" key="2">
    <source>
        <dbReference type="Proteomes" id="UP000316225"/>
    </source>
</evidence>
<dbReference type="EMBL" id="VLKU01000001">
    <property type="protein sequence ID" value="TWI38231.1"/>
    <property type="molecule type" value="Genomic_DNA"/>
</dbReference>
<comment type="caution">
    <text evidence="1">The sequence shown here is derived from an EMBL/GenBank/DDBJ whole genome shotgun (WGS) entry which is preliminary data.</text>
</comment>
<accession>A0A562P1L3</accession>
<evidence type="ECO:0000313" key="1">
    <source>
        <dbReference type="EMBL" id="TWI38231.1"/>
    </source>
</evidence>
<proteinExistence type="predicted"/>
<dbReference type="Proteomes" id="UP000316225">
    <property type="component" value="Unassembled WGS sequence"/>
</dbReference>
<organism evidence="1 2">
    <name type="scientific">Paracoccus sulfuroxidans</name>
    <dbReference type="NCBI Taxonomy" id="384678"/>
    <lineage>
        <taxon>Bacteria</taxon>
        <taxon>Pseudomonadati</taxon>
        <taxon>Pseudomonadota</taxon>
        <taxon>Alphaproteobacteria</taxon>
        <taxon>Rhodobacterales</taxon>
        <taxon>Paracoccaceae</taxon>
        <taxon>Paracoccus</taxon>
    </lineage>
</organism>
<dbReference type="Pfam" id="PF05521">
    <property type="entry name" value="Phage_HCP"/>
    <property type="match status" value="1"/>
</dbReference>